<dbReference type="RefSeq" id="XP_007832780.1">
    <property type="nucleotide sequence ID" value="XM_007834589.1"/>
</dbReference>
<proteinExistence type="predicted"/>
<dbReference type="AlphaFoldDB" id="W3X749"/>
<feature type="region of interest" description="Disordered" evidence="1">
    <location>
        <begin position="1"/>
        <end position="88"/>
    </location>
</feature>
<dbReference type="OMA" id="VSSQQGY"/>
<evidence type="ECO:0008006" key="4">
    <source>
        <dbReference type="Google" id="ProtNLM"/>
    </source>
</evidence>
<evidence type="ECO:0000256" key="1">
    <source>
        <dbReference type="SAM" id="MobiDB-lite"/>
    </source>
</evidence>
<keyword evidence="3" id="KW-1185">Reference proteome</keyword>
<evidence type="ECO:0000313" key="3">
    <source>
        <dbReference type="Proteomes" id="UP000030651"/>
    </source>
</evidence>
<dbReference type="KEGG" id="pfy:PFICI_06008"/>
<organism evidence="2 3">
    <name type="scientific">Pestalotiopsis fici (strain W106-1 / CGMCC3.15140)</name>
    <dbReference type="NCBI Taxonomy" id="1229662"/>
    <lineage>
        <taxon>Eukaryota</taxon>
        <taxon>Fungi</taxon>
        <taxon>Dikarya</taxon>
        <taxon>Ascomycota</taxon>
        <taxon>Pezizomycotina</taxon>
        <taxon>Sordariomycetes</taxon>
        <taxon>Xylariomycetidae</taxon>
        <taxon>Amphisphaeriales</taxon>
        <taxon>Sporocadaceae</taxon>
        <taxon>Pestalotiopsis</taxon>
    </lineage>
</organism>
<dbReference type="InParanoid" id="W3X749"/>
<name>W3X749_PESFW</name>
<feature type="compositionally biased region" description="Basic and acidic residues" evidence="1">
    <location>
        <begin position="1"/>
        <end position="10"/>
    </location>
</feature>
<feature type="compositionally biased region" description="Polar residues" evidence="1">
    <location>
        <begin position="27"/>
        <end position="52"/>
    </location>
</feature>
<gene>
    <name evidence="2" type="ORF">PFICI_06008</name>
</gene>
<reference evidence="3" key="1">
    <citation type="journal article" date="2015" name="BMC Genomics">
        <title>Genomic and transcriptomic analysis of the endophytic fungus Pestalotiopsis fici reveals its lifestyle and high potential for synthesis of natural products.</title>
        <authorList>
            <person name="Wang X."/>
            <person name="Zhang X."/>
            <person name="Liu L."/>
            <person name="Xiang M."/>
            <person name="Wang W."/>
            <person name="Sun X."/>
            <person name="Che Y."/>
            <person name="Guo L."/>
            <person name="Liu G."/>
            <person name="Guo L."/>
            <person name="Wang C."/>
            <person name="Yin W.B."/>
            <person name="Stadler M."/>
            <person name="Zhang X."/>
            <person name="Liu X."/>
        </authorList>
    </citation>
    <scope>NUCLEOTIDE SEQUENCE [LARGE SCALE GENOMIC DNA]</scope>
    <source>
        <strain evidence="3">W106-1 / CGMCC3.15140</strain>
    </source>
</reference>
<dbReference type="GeneID" id="19271021"/>
<dbReference type="EMBL" id="KI912112">
    <property type="protein sequence ID" value="ETS81006.1"/>
    <property type="molecule type" value="Genomic_DNA"/>
</dbReference>
<accession>W3X749</accession>
<feature type="compositionally biased region" description="Basic and acidic residues" evidence="1">
    <location>
        <begin position="67"/>
        <end position="76"/>
    </location>
</feature>
<sequence length="88" mass="8962">MTQSKADKIAEVQANLPKPEDPPVKSDWNSADPSTVNVGSGRTETDISTGAGSISGLREPASSGDVDLSKVGRQGKDNLSGPPKDAAA</sequence>
<dbReference type="eggNOG" id="ENOG502SVIN">
    <property type="taxonomic scope" value="Eukaryota"/>
</dbReference>
<dbReference type="OrthoDB" id="3913483at2759"/>
<dbReference type="Proteomes" id="UP000030651">
    <property type="component" value="Unassembled WGS sequence"/>
</dbReference>
<dbReference type="HOGENOM" id="CLU_136305_2_0_1"/>
<protein>
    <recommendedName>
        <fullName evidence="4">Tubulin gamma chain</fullName>
    </recommendedName>
</protein>
<evidence type="ECO:0000313" key="2">
    <source>
        <dbReference type="EMBL" id="ETS81006.1"/>
    </source>
</evidence>